<sequence>MAHEAAAQLNAIGNLLAMDTQYPLDGTFLYVEADWGWADISIFKDLGASLLWRDPMDGLFEALLDLREAEASDKRWSTMQYRITGDRFDAAFTYEPLDSEESTIDRRAIILRQRYGNKQVVYPPLP</sequence>
<accession>A0ABY7NLV6</accession>
<keyword evidence="2" id="KW-1185">Reference proteome</keyword>
<protein>
    <submittedName>
        <fullName evidence="1">Uncharacterized protein</fullName>
    </submittedName>
</protein>
<organism evidence="1 2">
    <name type="scientific">Sphingomonas abietis</name>
    <dbReference type="NCBI Taxonomy" id="3012344"/>
    <lineage>
        <taxon>Bacteria</taxon>
        <taxon>Pseudomonadati</taxon>
        <taxon>Pseudomonadota</taxon>
        <taxon>Alphaproteobacteria</taxon>
        <taxon>Sphingomonadales</taxon>
        <taxon>Sphingomonadaceae</taxon>
        <taxon>Sphingomonas</taxon>
    </lineage>
</organism>
<reference evidence="1 2" key="1">
    <citation type="submission" date="2022-12" db="EMBL/GenBank/DDBJ databases">
        <title>Sphingomonas abieness sp. nov., an endophytic bacterium isolated from Abies koreana.</title>
        <authorList>
            <person name="Jiang L."/>
            <person name="Lee J."/>
        </authorList>
    </citation>
    <scope>NUCLEOTIDE SEQUENCE [LARGE SCALE GENOMIC DNA]</scope>
    <source>
        <strain evidence="2">PAMB 00755</strain>
    </source>
</reference>
<dbReference type="RefSeq" id="WP_270076865.1">
    <property type="nucleotide sequence ID" value="NZ_CP115174.1"/>
</dbReference>
<evidence type="ECO:0000313" key="2">
    <source>
        <dbReference type="Proteomes" id="UP001210865"/>
    </source>
</evidence>
<name>A0ABY7NLV6_9SPHN</name>
<proteinExistence type="predicted"/>
<dbReference type="EMBL" id="CP115174">
    <property type="protein sequence ID" value="WBO22217.1"/>
    <property type="molecule type" value="Genomic_DNA"/>
</dbReference>
<dbReference type="Proteomes" id="UP001210865">
    <property type="component" value="Chromosome"/>
</dbReference>
<gene>
    <name evidence="1" type="ORF">PBT88_19035</name>
</gene>
<evidence type="ECO:0000313" key="1">
    <source>
        <dbReference type="EMBL" id="WBO22217.1"/>
    </source>
</evidence>